<gene>
    <name evidence="2" type="ORF">BDFB_011330</name>
</gene>
<evidence type="ECO:0000256" key="1">
    <source>
        <dbReference type="SAM" id="Phobius"/>
    </source>
</evidence>
<dbReference type="AlphaFoldDB" id="A0A482W188"/>
<keyword evidence="1" id="KW-1133">Transmembrane helix</keyword>
<feature type="transmembrane region" description="Helical" evidence="1">
    <location>
        <begin position="13"/>
        <end position="37"/>
    </location>
</feature>
<name>A0A482W188_ASBVE</name>
<accession>A0A482W188</accession>
<feature type="transmembrane region" description="Helical" evidence="1">
    <location>
        <begin position="179"/>
        <end position="204"/>
    </location>
</feature>
<dbReference type="STRING" id="1661398.A0A482W188"/>
<keyword evidence="1" id="KW-0812">Transmembrane</keyword>
<comment type="caution">
    <text evidence="2">The sequence shown here is derived from an EMBL/GenBank/DDBJ whole genome shotgun (WGS) entry which is preliminary data.</text>
</comment>
<sequence>MELTTSQKQLKKVAGVLGILQGLAWTVMSLTCIILYLQKRKFFFPTSYMEEVNAVIYEIFLNRANEGFTQQLLTPRVFTGFMWVYFLIDVAWLLASVNSKVNTVVFIYVFDCLFVVLNKNGGELRLALRAWVYVTIIVCILDLITVIILGSDYEKCLEFMRRINSENTVYLEAECANGILPVLVITAKGFFFWIVNVIFARIIFKIAKRLKQPVRPVP</sequence>
<evidence type="ECO:0000313" key="2">
    <source>
        <dbReference type="EMBL" id="RZC38593.1"/>
    </source>
</evidence>
<evidence type="ECO:0000313" key="3">
    <source>
        <dbReference type="Proteomes" id="UP000292052"/>
    </source>
</evidence>
<dbReference type="Proteomes" id="UP000292052">
    <property type="component" value="Unassembled WGS sequence"/>
</dbReference>
<feature type="transmembrane region" description="Helical" evidence="1">
    <location>
        <begin position="77"/>
        <end position="95"/>
    </location>
</feature>
<keyword evidence="1" id="KW-0472">Membrane</keyword>
<dbReference type="OrthoDB" id="10264154at2759"/>
<protein>
    <submittedName>
        <fullName evidence="2">Uncharacterized protein</fullName>
    </submittedName>
</protein>
<feature type="transmembrane region" description="Helical" evidence="1">
    <location>
        <begin position="101"/>
        <end position="118"/>
    </location>
</feature>
<reference evidence="2 3" key="1">
    <citation type="submission" date="2017-03" db="EMBL/GenBank/DDBJ databases">
        <title>Genome of the blue death feigning beetle - Asbolus verrucosus.</title>
        <authorList>
            <person name="Rider S.D."/>
        </authorList>
    </citation>
    <scope>NUCLEOTIDE SEQUENCE [LARGE SCALE GENOMIC DNA]</scope>
    <source>
        <strain evidence="2">Butters</strain>
        <tissue evidence="2">Head and leg muscle</tissue>
    </source>
</reference>
<proteinExistence type="predicted"/>
<organism evidence="2 3">
    <name type="scientific">Asbolus verrucosus</name>
    <name type="common">Desert ironclad beetle</name>
    <dbReference type="NCBI Taxonomy" id="1661398"/>
    <lineage>
        <taxon>Eukaryota</taxon>
        <taxon>Metazoa</taxon>
        <taxon>Ecdysozoa</taxon>
        <taxon>Arthropoda</taxon>
        <taxon>Hexapoda</taxon>
        <taxon>Insecta</taxon>
        <taxon>Pterygota</taxon>
        <taxon>Neoptera</taxon>
        <taxon>Endopterygota</taxon>
        <taxon>Coleoptera</taxon>
        <taxon>Polyphaga</taxon>
        <taxon>Cucujiformia</taxon>
        <taxon>Tenebrionidae</taxon>
        <taxon>Pimeliinae</taxon>
        <taxon>Asbolus</taxon>
    </lineage>
</organism>
<feature type="transmembrane region" description="Helical" evidence="1">
    <location>
        <begin position="130"/>
        <end position="150"/>
    </location>
</feature>
<dbReference type="EMBL" id="QDEB01041793">
    <property type="protein sequence ID" value="RZC38593.1"/>
    <property type="molecule type" value="Genomic_DNA"/>
</dbReference>
<keyword evidence="3" id="KW-1185">Reference proteome</keyword>